<dbReference type="InterPro" id="IPR001958">
    <property type="entry name" value="Tet-R_TetA/multi-R_MdtG-like"/>
</dbReference>
<dbReference type="Gene3D" id="1.20.1250.20">
    <property type="entry name" value="MFS general substrate transporter like domains"/>
    <property type="match status" value="2"/>
</dbReference>
<feature type="transmembrane region" description="Helical" evidence="7">
    <location>
        <begin position="40"/>
        <end position="62"/>
    </location>
</feature>
<accession>A0A0R2MPD0</accession>
<dbReference type="AlphaFoldDB" id="A0A0R2MPD0"/>
<dbReference type="InterPro" id="IPR020846">
    <property type="entry name" value="MFS_dom"/>
</dbReference>
<feature type="transmembrane region" description="Helical" evidence="7">
    <location>
        <begin position="207"/>
        <end position="224"/>
    </location>
</feature>
<dbReference type="PRINTS" id="PR01035">
    <property type="entry name" value="TCRTETA"/>
</dbReference>
<protein>
    <submittedName>
        <fullName evidence="9">MFS superfamily transporter</fullName>
    </submittedName>
</protein>
<feature type="transmembrane region" description="Helical" evidence="7">
    <location>
        <begin position="74"/>
        <end position="92"/>
    </location>
</feature>
<reference evidence="9 10" key="1">
    <citation type="journal article" date="2015" name="Genome Announc.">
        <title>Expanding the biotechnology potential of lactobacilli through comparative genomics of 213 strains and associated genera.</title>
        <authorList>
            <person name="Sun Z."/>
            <person name="Harris H.M."/>
            <person name="McCann A."/>
            <person name="Guo C."/>
            <person name="Argimon S."/>
            <person name="Zhang W."/>
            <person name="Yang X."/>
            <person name="Jeffery I.B."/>
            <person name="Cooney J.C."/>
            <person name="Kagawa T.F."/>
            <person name="Liu W."/>
            <person name="Song Y."/>
            <person name="Salvetti E."/>
            <person name="Wrobel A."/>
            <person name="Rasinkangas P."/>
            <person name="Parkhill J."/>
            <person name="Rea M.C."/>
            <person name="O'Sullivan O."/>
            <person name="Ritari J."/>
            <person name="Douillard F.P."/>
            <person name="Paul Ross R."/>
            <person name="Yang R."/>
            <person name="Briner A.E."/>
            <person name="Felis G.E."/>
            <person name="de Vos W.M."/>
            <person name="Barrangou R."/>
            <person name="Klaenhammer T.R."/>
            <person name="Caufield P.W."/>
            <person name="Cui Y."/>
            <person name="Zhang H."/>
            <person name="O'Toole P.W."/>
        </authorList>
    </citation>
    <scope>NUCLEOTIDE SEQUENCE [LARGE SCALE GENOMIC DNA]</scope>
    <source>
        <strain evidence="9 10">DSM 24301</strain>
    </source>
</reference>
<evidence type="ECO:0000313" key="10">
    <source>
        <dbReference type="Proteomes" id="UP000050969"/>
    </source>
</evidence>
<feature type="transmembrane region" description="Helical" evidence="7">
    <location>
        <begin position="244"/>
        <end position="263"/>
    </location>
</feature>
<dbReference type="PANTHER" id="PTHR23517">
    <property type="entry name" value="RESISTANCE PROTEIN MDTM, PUTATIVE-RELATED-RELATED"/>
    <property type="match status" value="1"/>
</dbReference>
<organism evidence="9 10">
    <name type="scientific">Lacticaseibacillus saniviri JCM 17471 = DSM 24301</name>
    <dbReference type="NCBI Taxonomy" id="1293598"/>
    <lineage>
        <taxon>Bacteria</taxon>
        <taxon>Bacillati</taxon>
        <taxon>Bacillota</taxon>
        <taxon>Bacilli</taxon>
        <taxon>Lactobacillales</taxon>
        <taxon>Lactobacillaceae</taxon>
        <taxon>Lacticaseibacillus</taxon>
    </lineage>
</organism>
<feature type="transmembrane region" description="Helical" evidence="7">
    <location>
        <begin position="98"/>
        <end position="122"/>
    </location>
</feature>
<evidence type="ECO:0000256" key="7">
    <source>
        <dbReference type="SAM" id="Phobius"/>
    </source>
</evidence>
<comment type="subcellular location">
    <subcellularLocation>
        <location evidence="1">Cell membrane</location>
        <topology evidence="1">Multi-pass membrane protein</topology>
    </subcellularLocation>
</comment>
<dbReference type="RefSeq" id="WP_056993272.1">
    <property type="nucleotide sequence ID" value="NZ_JQCE01000064.1"/>
</dbReference>
<dbReference type="Proteomes" id="UP000050969">
    <property type="component" value="Unassembled WGS sequence"/>
</dbReference>
<evidence type="ECO:0000259" key="8">
    <source>
        <dbReference type="PROSITE" id="PS50850"/>
    </source>
</evidence>
<keyword evidence="6 7" id="KW-0472">Membrane</keyword>
<feature type="transmembrane region" description="Helical" evidence="7">
    <location>
        <begin position="160"/>
        <end position="180"/>
    </location>
</feature>
<feature type="transmembrane region" description="Helical" evidence="7">
    <location>
        <begin position="12"/>
        <end position="34"/>
    </location>
</feature>
<dbReference type="GO" id="GO:0005886">
    <property type="term" value="C:plasma membrane"/>
    <property type="evidence" value="ECO:0007669"/>
    <property type="project" value="UniProtKB-SubCell"/>
</dbReference>
<proteinExistence type="predicted"/>
<evidence type="ECO:0000256" key="2">
    <source>
        <dbReference type="ARBA" id="ARBA00022448"/>
    </source>
</evidence>
<feature type="domain" description="Major facilitator superfamily (MFS) profile" evidence="8">
    <location>
        <begin position="7"/>
        <end position="385"/>
    </location>
</feature>
<name>A0A0R2MPD0_9LACO</name>
<keyword evidence="10" id="KW-1185">Reference proteome</keyword>
<feature type="transmembrane region" description="Helical" evidence="7">
    <location>
        <begin position="298"/>
        <end position="320"/>
    </location>
</feature>
<dbReference type="STRING" id="1293598.IV56_GL002277"/>
<feature type="transmembrane region" description="Helical" evidence="7">
    <location>
        <begin position="361"/>
        <end position="382"/>
    </location>
</feature>
<dbReference type="Pfam" id="PF07690">
    <property type="entry name" value="MFS_1"/>
    <property type="match status" value="1"/>
</dbReference>
<evidence type="ECO:0000256" key="1">
    <source>
        <dbReference type="ARBA" id="ARBA00004651"/>
    </source>
</evidence>
<evidence type="ECO:0000256" key="6">
    <source>
        <dbReference type="ARBA" id="ARBA00023136"/>
    </source>
</evidence>
<dbReference type="PROSITE" id="PS50850">
    <property type="entry name" value="MFS"/>
    <property type="match status" value="1"/>
</dbReference>
<evidence type="ECO:0000256" key="4">
    <source>
        <dbReference type="ARBA" id="ARBA00022692"/>
    </source>
</evidence>
<dbReference type="InterPro" id="IPR050171">
    <property type="entry name" value="MFS_Transporters"/>
</dbReference>
<dbReference type="CDD" id="cd17329">
    <property type="entry name" value="MFS_MdtH_MDR_like"/>
    <property type="match status" value="1"/>
</dbReference>
<feature type="transmembrane region" description="Helical" evidence="7">
    <location>
        <begin position="275"/>
        <end position="292"/>
    </location>
</feature>
<sequence length="392" mass="44378">MQQKELKLKWLFLGSLVTNTGVSFIWPLTTIYMHEYLHESLTVSGIVLFLYSMFMVVGNYAGGYLFDKWRPYPTILMGIAINTLASAALIFWHGWPTYALLLIGLGFGNGIVVTALNSYATIVTSRKPSYIFNVLYFMSNLGLVIGTLVVGYILPLGITYLFMLAFALFALFFVVALLFYRIAPRPKRETVVKAAGAPEVNPYRTRIILLLITLLITWITYEQWQSNISTYMLHLGMTVKDYSFLWTFNAVIIVIFQPVLTHFDDWLLEHINLRLNLGFVLFASAFLVLIWAKQYWLFLTSMGVLTLGEILALPAVSTFVEMYSPANQKGRYQGFVQVFASIGRALGPLIGALVIEGFSYQTLFIGSTLAILISVAIFAMNYRKARAIRRRM</sequence>
<evidence type="ECO:0000256" key="5">
    <source>
        <dbReference type="ARBA" id="ARBA00022989"/>
    </source>
</evidence>
<dbReference type="InterPro" id="IPR036259">
    <property type="entry name" value="MFS_trans_sf"/>
</dbReference>
<evidence type="ECO:0000256" key="3">
    <source>
        <dbReference type="ARBA" id="ARBA00022475"/>
    </source>
</evidence>
<feature type="transmembrane region" description="Helical" evidence="7">
    <location>
        <begin position="134"/>
        <end position="154"/>
    </location>
</feature>
<evidence type="ECO:0000313" key="9">
    <source>
        <dbReference type="EMBL" id="KRO15509.1"/>
    </source>
</evidence>
<dbReference type="PATRIC" id="fig|1293598.4.peg.2378"/>
<dbReference type="EMBL" id="JQCE01000064">
    <property type="protein sequence ID" value="KRO15509.1"/>
    <property type="molecule type" value="Genomic_DNA"/>
</dbReference>
<dbReference type="InterPro" id="IPR011701">
    <property type="entry name" value="MFS"/>
</dbReference>
<feature type="transmembrane region" description="Helical" evidence="7">
    <location>
        <begin position="332"/>
        <end position="355"/>
    </location>
</feature>
<keyword evidence="5 7" id="KW-1133">Transmembrane helix</keyword>
<dbReference type="SUPFAM" id="SSF103473">
    <property type="entry name" value="MFS general substrate transporter"/>
    <property type="match status" value="1"/>
</dbReference>
<keyword evidence="3" id="KW-1003">Cell membrane</keyword>
<comment type="caution">
    <text evidence="9">The sequence shown here is derived from an EMBL/GenBank/DDBJ whole genome shotgun (WGS) entry which is preliminary data.</text>
</comment>
<dbReference type="PANTHER" id="PTHR23517:SF10">
    <property type="entry name" value="MAJOR FACILITATOR SUPERFAMILY (MFS) PROFILE DOMAIN-CONTAINING PROTEIN"/>
    <property type="match status" value="1"/>
</dbReference>
<keyword evidence="4 7" id="KW-0812">Transmembrane</keyword>
<dbReference type="GO" id="GO:0022857">
    <property type="term" value="F:transmembrane transporter activity"/>
    <property type="evidence" value="ECO:0007669"/>
    <property type="project" value="InterPro"/>
</dbReference>
<keyword evidence="2" id="KW-0813">Transport</keyword>
<gene>
    <name evidence="9" type="ORF">IV56_GL002277</name>
</gene>